<sequence length="167" mass="18679">MAPLPKPGNAKTAKPQRRSERIANAPQSHALDRPRSRPSTIKPPVPQAPDKKQLTAQLKPSVPQTPNKQQLIAQQQSLARLRNVFIPWHPKQKSLRVLIPITGFAFPRSDVLISRGTDNLIRDHMVAASHHRVEAVLTPRRVAALLFRALAKAQLHFESRATDRAAY</sequence>
<comment type="caution">
    <text evidence="2">The sequence shown here is derived from an EMBL/GenBank/DDBJ whole genome shotgun (WGS) entry which is preliminary data.</text>
</comment>
<gene>
    <name evidence="2" type="ORF">NKR23_g8670</name>
</gene>
<evidence type="ECO:0000313" key="3">
    <source>
        <dbReference type="Proteomes" id="UP001174694"/>
    </source>
</evidence>
<dbReference type="EMBL" id="JANBVO010000031">
    <property type="protein sequence ID" value="KAJ9138091.1"/>
    <property type="molecule type" value="Genomic_DNA"/>
</dbReference>
<reference evidence="2" key="1">
    <citation type="submission" date="2022-07" db="EMBL/GenBank/DDBJ databases">
        <title>Fungi with potential for degradation of polypropylene.</title>
        <authorList>
            <person name="Gostincar C."/>
        </authorList>
    </citation>
    <scope>NUCLEOTIDE SEQUENCE</scope>
    <source>
        <strain evidence="2">EXF-13308</strain>
    </source>
</reference>
<proteinExistence type="predicted"/>
<keyword evidence="3" id="KW-1185">Reference proteome</keyword>
<dbReference type="Proteomes" id="UP001174694">
    <property type="component" value="Unassembled WGS sequence"/>
</dbReference>
<protein>
    <submittedName>
        <fullName evidence="2">Uncharacterized protein</fullName>
    </submittedName>
</protein>
<organism evidence="2 3">
    <name type="scientific">Pleurostoma richardsiae</name>
    <dbReference type="NCBI Taxonomy" id="41990"/>
    <lineage>
        <taxon>Eukaryota</taxon>
        <taxon>Fungi</taxon>
        <taxon>Dikarya</taxon>
        <taxon>Ascomycota</taxon>
        <taxon>Pezizomycotina</taxon>
        <taxon>Sordariomycetes</taxon>
        <taxon>Sordariomycetidae</taxon>
        <taxon>Calosphaeriales</taxon>
        <taxon>Pleurostomataceae</taxon>
        <taxon>Pleurostoma</taxon>
    </lineage>
</organism>
<evidence type="ECO:0000256" key="1">
    <source>
        <dbReference type="SAM" id="MobiDB-lite"/>
    </source>
</evidence>
<dbReference type="AlphaFoldDB" id="A0AA38VFE5"/>
<name>A0AA38VFE5_9PEZI</name>
<feature type="region of interest" description="Disordered" evidence="1">
    <location>
        <begin position="1"/>
        <end position="52"/>
    </location>
</feature>
<evidence type="ECO:0000313" key="2">
    <source>
        <dbReference type="EMBL" id="KAJ9138091.1"/>
    </source>
</evidence>
<accession>A0AA38VFE5</accession>